<dbReference type="GO" id="GO:0045467">
    <property type="term" value="P:R7 cell development"/>
    <property type="evidence" value="ECO:0007669"/>
    <property type="project" value="UniProtKB-ARBA"/>
</dbReference>
<dbReference type="GeneID" id="112691351"/>
<dbReference type="InterPro" id="IPR051095">
    <property type="entry name" value="Dros_DevTransReg"/>
</dbReference>
<feature type="region of interest" description="Disordered" evidence="10">
    <location>
        <begin position="277"/>
        <end position="329"/>
    </location>
</feature>
<dbReference type="GO" id="GO:0006357">
    <property type="term" value="P:regulation of transcription by RNA polymerase II"/>
    <property type="evidence" value="ECO:0007669"/>
    <property type="project" value="TreeGrafter"/>
</dbReference>
<gene>
    <name evidence="14" type="primary">LOC112691351</name>
</gene>
<dbReference type="PROSITE" id="PS50097">
    <property type="entry name" value="BTB"/>
    <property type="match status" value="1"/>
</dbReference>
<feature type="domain" description="C2H2-type" evidence="12">
    <location>
        <begin position="409"/>
        <end position="436"/>
    </location>
</feature>
<evidence type="ECO:0000256" key="9">
    <source>
        <dbReference type="PROSITE-ProRule" id="PRU00042"/>
    </source>
</evidence>
<dbReference type="PANTHER" id="PTHR23110">
    <property type="entry name" value="BTB DOMAIN TRANSCRIPTION FACTOR"/>
    <property type="match status" value="1"/>
</dbReference>
<evidence type="ECO:0000313" key="14">
    <source>
        <dbReference type="RefSeq" id="XP_025421365.1"/>
    </source>
</evidence>
<evidence type="ECO:0000256" key="5">
    <source>
        <dbReference type="ARBA" id="ARBA00023015"/>
    </source>
</evidence>
<dbReference type="AlphaFoldDB" id="A0A8B8GEU9"/>
<dbReference type="Proteomes" id="UP000694846">
    <property type="component" value="Unplaced"/>
</dbReference>
<evidence type="ECO:0000256" key="6">
    <source>
        <dbReference type="ARBA" id="ARBA00023163"/>
    </source>
</evidence>
<keyword evidence="7" id="KW-0539">Nucleus</keyword>
<feature type="compositionally biased region" description="Acidic residues" evidence="10">
    <location>
        <begin position="277"/>
        <end position="292"/>
    </location>
</feature>
<dbReference type="GO" id="GO:0008270">
    <property type="term" value="F:zinc ion binding"/>
    <property type="evidence" value="ECO:0007669"/>
    <property type="project" value="UniProtKB-KW"/>
</dbReference>
<keyword evidence="9" id="KW-0479">Metal-binding</keyword>
<dbReference type="SUPFAM" id="SSF57667">
    <property type="entry name" value="beta-beta-alpha zinc fingers"/>
    <property type="match status" value="1"/>
</dbReference>
<protein>
    <submittedName>
        <fullName evidence="14">Longitudinals lacking protein, isoforms A/B/D/L-like isoform X1</fullName>
    </submittedName>
</protein>
<feature type="compositionally biased region" description="Polar residues" evidence="10">
    <location>
        <begin position="213"/>
        <end position="225"/>
    </location>
</feature>
<dbReference type="InterPro" id="IPR000210">
    <property type="entry name" value="BTB/POZ_dom"/>
</dbReference>
<dbReference type="GO" id="GO:0045476">
    <property type="term" value="P:nurse cell apoptotic process"/>
    <property type="evidence" value="ECO:0007669"/>
    <property type="project" value="UniProtKB-ARBA"/>
</dbReference>
<feature type="compositionally biased region" description="Low complexity" evidence="10">
    <location>
        <begin position="143"/>
        <end position="155"/>
    </location>
</feature>
<dbReference type="GO" id="GO:0007464">
    <property type="term" value="P:R3/R4 cell fate commitment"/>
    <property type="evidence" value="ECO:0007669"/>
    <property type="project" value="UniProtKB-ARBA"/>
</dbReference>
<proteinExistence type="predicted"/>
<dbReference type="GO" id="GO:0035167">
    <property type="term" value="P:larval lymph gland hemopoiesis"/>
    <property type="evidence" value="ECO:0007669"/>
    <property type="project" value="UniProtKB-ARBA"/>
</dbReference>
<evidence type="ECO:0000256" key="3">
    <source>
        <dbReference type="ARBA" id="ARBA00022782"/>
    </source>
</evidence>
<dbReference type="Gene3D" id="3.30.710.10">
    <property type="entry name" value="Potassium Channel Kv1.1, Chain A"/>
    <property type="match status" value="1"/>
</dbReference>
<sequence length="491" mass="55351">MSVSQQFCLRWNNHQRTLISVFDSLLESGTLVDCTLAAEGRYLKAHKVVLSACSPYLGVLLSQHQEKHPILILKDIKFQELKSMLDYMYRGEVNISQEELGTFLKAAESLQIKGLTESAGIGVRDNSDFEDPVSKRFDHRKSQPPSLSSVSSNSPTIWSQNETIRTYSRPREGSLSPTSKKRKLQRTNGSDDHHQDNGDDSMTESEPQGVEKSPTNNNNIPSSVNKVIKTEPYHKSCSPEKEVIKTAESQMVKPKVESISGDRQECLTEMSYDDSVEDMTLEEEEEEYDENELSQPGTSQRETNHTVTPQSNSWQLETSNQDSTNTVNTPMDCKEIIKRWQDGGENWDGYPPSQRSLVPLFNSFGPNGPMSAINFKFTNYYNNCKFDPTSSNDTLQISNASSPSTSGGVECPRCGRHYKLKSSLRNHQKWECGKDPQFQCPFCNYRAKQKMHVARHIERMHREKCSEEFQNITGQNTTAATTAAAVGDLNS</sequence>
<name>A0A8B8GEU9_9HEMI</name>
<keyword evidence="13" id="KW-1185">Reference proteome</keyword>
<dbReference type="SUPFAM" id="SSF54695">
    <property type="entry name" value="POZ domain"/>
    <property type="match status" value="1"/>
</dbReference>
<dbReference type="PROSITE" id="PS50157">
    <property type="entry name" value="ZINC_FINGER_C2H2_2"/>
    <property type="match status" value="1"/>
</dbReference>
<keyword evidence="3" id="KW-0221">Differentiation</keyword>
<dbReference type="InterPro" id="IPR036236">
    <property type="entry name" value="Znf_C2H2_sf"/>
</dbReference>
<keyword evidence="9" id="KW-0863">Zinc-finger</keyword>
<keyword evidence="4" id="KW-0524">Neurogenesis</keyword>
<feature type="compositionally biased region" description="Polar residues" evidence="10">
    <location>
        <begin position="293"/>
        <end position="329"/>
    </location>
</feature>
<evidence type="ECO:0000256" key="1">
    <source>
        <dbReference type="ARBA" id="ARBA00004123"/>
    </source>
</evidence>
<dbReference type="RefSeq" id="XP_025421365.1">
    <property type="nucleotide sequence ID" value="XM_025565580.1"/>
</dbReference>
<dbReference type="GO" id="GO:0007526">
    <property type="term" value="P:larval somatic muscle development"/>
    <property type="evidence" value="ECO:0007669"/>
    <property type="project" value="UniProtKB-ARBA"/>
</dbReference>
<dbReference type="OrthoDB" id="407106at2759"/>
<feature type="region of interest" description="Disordered" evidence="10">
    <location>
        <begin position="123"/>
        <end position="239"/>
    </location>
</feature>
<dbReference type="PANTHER" id="PTHR23110:SF111">
    <property type="entry name" value="LONGITUDINALS LACKING PROTEIN, ISOFORMS F_I_K_T"/>
    <property type="match status" value="1"/>
</dbReference>
<organism evidence="13 14">
    <name type="scientific">Sipha flava</name>
    <name type="common">yellow sugarcane aphid</name>
    <dbReference type="NCBI Taxonomy" id="143950"/>
    <lineage>
        <taxon>Eukaryota</taxon>
        <taxon>Metazoa</taxon>
        <taxon>Ecdysozoa</taxon>
        <taxon>Arthropoda</taxon>
        <taxon>Hexapoda</taxon>
        <taxon>Insecta</taxon>
        <taxon>Pterygota</taxon>
        <taxon>Neoptera</taxon>
        <taxon>Paraneoptera</taxon>
        <taxon>Hemiptera</taxon>
        <taxon>Sternorrhyncha</taxon>
        <taxon>Aphidomorpha</taxon>
        <taxon>Aphidoidea</taxon>
        <taxon>Aphididae</taxon>
        <taxon>Sipha</taxon>
    </lineage>
</organism>
<evidence type="ECO:0000259" key="11">
    <source>
        <dbReference type="PROSITE" id="PS50097"/>
    </source>
</evidence>
<dbReference type="InterPro" id="IPR011333">
    <property type="entry name" value="SKP1/BTB/POZ_sf"/>
</dbReference>
<dbReference type="GO" id="GO:0005634">
    <property type="term" value="C:nucleus"/>
    <property type="evidence" value="ECO:0007669"/>
    <property type="project" value="UniProtKB-SubCell"/>
</dbReference>
<keyword evidence="5" id="KW-0805">Transcription regulation</keyword>
<dbReference type="SMART" id="SM00225">
    <property type="entry name" value="BTB"/>
    <property type="match status" value="1"/>
</dbReference>
<evidence type="ECO:0000256" key="7">
    <source>
        <dbReference type="ARBA" id="ARBA00023242"/>
    </source>
</evidence>
<evidence type="ECO:0000313" key="13">
    <source>
        <dbReference type="Proteomes" id="UP000694846"/>
    </source>
</evidence>
<keyword evidence="6" id="KW-0804">Transcription</keyword>
<comment type="function">
    <text evidence="8">Putative transcription factor required for axon growth and guidance in the central and peripheral nervous systems. Repels CNS axons away from the midline by promoting the expression of the midline repellent sli and its receptor robo.</text>
</comment>
<dbReference type="Gene3D" id="3.30.160.60">
    <property type="entry name" value="Classic Zinc Finger"/>
    <property type="match status" value="1"/>
</dbReference>
<feature type="compositionally biased region" description="Polar residues" evidence="10">
    <location>
        <begin position="156"/>
        <end position="166"/>
    </location>
</feature>
<keyword evidence="2" id="KW-0217">Developmental protein</keyword>
<comment type="subcellular location">
    <subcellularLocation>
        <location evidence="1">Nucleus</location>
    </subcellularLocation>
</comment>
<evidence type="ECO:0000256" key="2">
    <source>
        <dbReference type="ARBA" id="ARBA00022473"/>
    </source>
</evidence>
<dbReference type="SMART" id="SM00355">
    <property type="entry name" value="ZnF_C2H2"/>
    <property type="match status" value="2"/>
</dbReference>
<dbReference type="GO" id="GO:0016199">
    <property type="term" value="P:axon midline choice point recognition"/>
    <property type="evidence" value="ECO:0007669"/>
    <property type="project" value="UniProtKB-ARBA"/>
</dbReference>
<dbReference type="InterPro" id="IPR013087">
    <property type="entry name" value="Znf_C2H2_type"/>
</dbReference>
<dbReference type="CDD" id="cd18315">
    <property type="entry name" value="BTB_POZ_BAB-like"/>
    <property type="match status" value="1"/>
</dbReference>
<dbReference type="GO" id="GO:0008406">
    <property type="term" value="P:gonad development"/>
    <property type="evidence" value="ECO:0007669"/>
    <property type="project" value="UniProtKB-ARBA"/>
</dbReference>
<evidence type="ECO:0000259" key="12">
    <source>
        <dbReference type="PROSITE" id="PS50157"/>
    </source>
</evidence>
<keyword evidence="9" id="KW-0862">Zinc</keyword>
<evidence type="ECO:0000256" key="8">
    <source>
        <dbReference type="ARBA" id="ARBA00037382"/>
    </source>
</evidence>
<feature type="compositionally biased region" description="Basic and acidic residues" evidence="10">
    <location>
        <begin position="228"/>
        <end position="239"/>
    </location>
</feature>
<dbReference type="GO" id="GO:0048813">
    <property type="term" value="P:dendrite morphogenesis"/>
    <property type="evidence" value="ECO:0007669"/>
    <property type="project" value="UniProtKB-ARBA"/>
</dbReference>
<evidence type="ECO:0000256" key="4">
    <source>
        <dbReference type="ARBA" id="ARBA00022902"/>
    </source>
</evidence>
<accession>A0A8B8GEU9</accession>
<reference evidence="14" key="1">
    <citation type="submission" date="2025-08" db="UniProtKB">
        <authorList>
            <consortium name="RefSeq"/>
        </authorList>
    </citation>
    <scope>IDENTIFICATION</scope>
    <source>
        <tissue evidence="14">Whole body</tissue>
    </source>
</reference>
<evidence type="ECO:0000256" key="10">
    <source>
        <dbReference type="SAM" id="MobiDB-lite"/>
    </source>
</evidence>
<dbReference type="Pfam" id="PF00651">
    <property type="entry name" value="BTB"/>
    <property type="match status" value="1"/>
</dbReference>
<feature type="domain" description="BTB" evidence="11">
    <location>
        <begin position="32"/>
        <end position="97"/>
    </location>
</feature>